<dbReference type="SMART" id="SM00279">
    <property type="entry name" value="HhH2"/>
    <property type="match status" value="1"/>
</dbReference>
<dbReference type="GO" id="GO:0003677">
    <property type="term" value="F:DNA binding"/>
    <property type="evidence" value="ECO:0007669"/>
    <property type="project" value="UniProtKB-KW"/>
</dbReference>
<dbReference type="InterPro" id="IPR036279">
    <property type="entry name" value="5-3_exonuclease_C_sf"/>
</dbReference>
<evidence type="ECO:0000256" key="6">
    <source>
        <dbReference type="ARBA" id="ARBA00050026"/>
    </source>
</evidence>
<dbReference type="EMBL" id="RSEB01000004">
    <property type="protein sequence ID" value="RRR98772.1"/>
    <property type="molecule type" value="Genomic_DNA"/>
</dbReference>
<reference evidence="8 9" key="1">
    <citation type="submission" date="2018-12" db="EMBL/GenBank/DDBJ databases">
        <title>Glycomyces sp. YIM 121974 draft genome.</title>
        <authorList>
            <person name="Li Q."/>
        </authorList>
    </citation>
    <scope>NUCLEOTIDE SEQUENCE [LARGE SCALE GENOMIC DNA]</scope>
    <source>
        <strain evidence="8 9">YIM 121974</strain>
    </source>
</reference>
<dbReference type="PANTHER" id="PTHR42646">
    <property type="entry name" value="FLAP ENDONUCLEASE XNI"/>
    <property type="match status" value="1"/>
</dbReference>
<dbReference type="SUPFAM" id="SSF88723">
    <property type="entry name" value="PIN domain-like"/>
    <property type="match status" value="1"/>
</dbReference>
<proteinExistence type="predicted"/>
<comment type="function">
    <text evidence="5">5'-3' exonuclease acting preferentially on double-stranded DNA.</text>
</comment>
<evidence type="ECO:0000256" key="5">
    <source>
        <dbReference type="ARBA" id="ARBA00049957"/>
    </source>
</evidence>
<dbReference type="CDD" id="cd09859">
    <property type="entry name" value="PIN_53EXO"/>
    <property type="match status" value="1"/>
</dbReference>
<dbReference type="GO" id="GO:0017108">
    <property type="term" value="F:5'-flap endonuclease activity"/>
    <property type="evidence" value="ECO:0007669"/>
    <property type="project" value="InterPro"/>
</dbReference>
<dbReference type="InterPro" id="IPR029060">
    <property type="entry name" value="PIN-like_dom_sf"/>
</dbReference>
<dbReference type="OrthoDB" id="9806424at2"/>
<dbReference type="CDD" id="cd09898">
    <property type="entry name" value="H3TH_53EXO"/>
    <property type="match status" value="1"/>
</dbReference>
<name>A0A426UWS4_9ACTN</name>
<dbReference type="InterPro" id="IPR020045">
    <property type="entry name" value="DNA_polI_H3TH"/>
</dbReference>
<dbReference type="Proteomes" id="UP000277256">
    <property type="component" value="Unassembled WGS sequence"/>
</dbReference>
<dbReference type="InterPro" id="IPR038969">
    <property type="entry name" value="FEN"/>
</dbReference>
<dbReference type="AlphaFoldDB" id="A0A426UWS4"/>
<evidence type="ECO:0000256" key="3">
    <source>
        <dbReference type="ARBA" id="ARBA00022839"/>
    </source>
</evidence>
<organism evidence="8 9">
    <name type="scientific">Glycomyces terrestris</name>
    <dbReference type="NCBI Taxonomy" id="2493553"/>
    <lineage>
        <taxon>Bacteria</taxon>
        <taxon>Bacillati</taxon>
        <taxon>Actinomycetota</taxon>
        <taxon>Actinomycetes</taxon>
        <taxon>Glycomycetales</taxon>
        <taxon>Glycomycetaceae</taxon>
        <taxon>Glycomyces</taxon>
    </lineage>
</organism>
<dbReference type="Pfam" id="PF02739">
    <property type="entry name" value="5_3_exonuc_N"/>
    <property type="match status" value="1"/>
</dbReference>
<dbReference type="InterPro" id="IPR020046">
    <property type="entry name" value="5-3_exonucl_a-hlix_arch_N"/>
</dbReference>
<keyword evidence="1" id="KW-0540">Nuclease</keyword>
<evidence type="ECO:0000313" key="9">
    <source>
        <dbReference type="Proteomes" id="UP000277256"/>
    </source>
</evidence>
<dbReference type="GO" id="GO:0008409">
    <property type="term" value="F:5'-3' exonuclease activity"/>
    <property type="evidence" value="ECO:0007669"/>
    <property type="project" value="InterPro"/>
</dbReference>
<keyword evidence="4" id="KW-0238">DNA-binding</keyword>
<evidence type="ECO:0000256" key="2">
    <source>
        <dbReference type="ARBA" id="ARBA00022801"/>
    </source>
</evidence>
<dbReference type="InterPro" id="IPR008918">
    <property type="entry name" value="HhH2"/>
</dbReference>
<evidence type="ECO:0000256" key="4">
    <source>
        <dbReference type="ARBA" id="ARBA00023125"/>
    </source>
</evidence>
<comment type="caution">
    <text evidence="8">The sequence shown here is derived from an EMBL/GenBank/DDBJ whole genome shotgun (WGS) entry which is preliminary data.</text>
</comment>
<dbReference type="GO" id="GO:0033567">
    <property type="term" value="P:DNA replication, Okazaki fragment processing"/>
    <property type="evidence" value="ECO:0007669"/>
    <property type="project" value="InterPro"/>
</dbReference>
<evidence type="ECO:0000313" key="8">
    <source>
        <dbReference type="EMBL" id="RRR98772.1"/>
    </source>
</evidence>
<evidence type="ECO:0000256" key="1">
    <source>
        <dbReference type="ARBA" id="ARBA00022722"/>
    </source>
</evidence>
<dbReference type="SUPFAM" id="SSF47807">
    <property type="entry name" value="5' to 3' exonuclease, C-terminal subdomain"/>
    <property type="match status" value="1"/>
</dbReference>
<dbReference type="Pfam" id="PF01367">
    <property type="entry name" value="5_3_exonuc"/>
    <property type="match status" value="1"/>
</dbReference>
<feature type="domain" description="5'-3' exonuclease" evidence="7">
    <location>
        <begin position="1"/>
        <end position="265"/>
    </location>
</feature>
<keyword evidence="3 8" id="KW-0269">Exonuclease</keyword>
<dbReference type="InterPro" id="IPR002421">
    <property type="entry name" value="5-3_exonuclease"/>
</dbReference>
<keyword evidence="2" id="KW-0378">Hydrolase</keyword>
<protein>
    <recommendedName>
        <fullName evidence="6">5'-3' exonuclease</fullName>
    </recommendedName>
</protein>
<sequence length="304" mass="31754">MLIDAASLWYRAYYGLPSSIKAPDGRRSGAVRGFFDGLAVLSKRFSPTGIVCCLEGNWRPQWRLDLMPGYKADRALPDGSEDTPEGLDDQVAAIEALLPALGLATAAHPEFEADDVIATLAARTAEPVHVVTGDRDLFQLVDDERGRKVVYLAKGISKAELFDGEAVAAKFGVNPSHYVDFAVLRGDPSDGLPGVKGIGAKTAVALVNTYGGIAGLKAAAADPASELPARQRAAIGESAEYLDRAVATSTAVADVDVPLVDAAIPAEWHDPAAVDELAAQWNVGSALQRLQAALAAQAGDAPAV</sequence>
<dbReference type="SMART" id="SM00475">
    <property type="entry name" value="53EXOc"/>
    <property type="match status" value="1"/>
</dbReference>
<keyword evidence="9" id="KW-1185">Reference proteome</keyword>
<gene>
    <name evidence="8" type="ORF">EIW28_17635</name>
</gene>
<evidence type="ECO:0000259" key="7">
    <source>
        <dbReference type="SMART" id="SM00475"/>
    </source>
</evidence>
<dbReference type="Gene3D" id="3.40.50.1010">
    <property type="entry name" value="5'-nuclease"/>
    <property type="match status" value="1"/>
</dbReference>
<accession>A0A426UWS4</accession>
<dbReference type="Gene3D" id="1.10.150.20">
    <property type="entry name" value="5' to 3' exonuclease, C-terminal subdomain"/>
    <property type="match status" value="1"/>
</dbReference>
<dbReference type="PANTHER" id="PTHR42646:SF2">
    <property type="entry name" value="5'-3' EXONUCLEASE FAMILY PROTEIN"/>
    <property type="match status" value="1"/>
</dbReference>